<dbReference type="EMBL" id="MHKZ01000027">
    <property type="protein sequence ID" value="OGZ00183.1"/>
    <property type="molecule type" value="Genomic_DNA"/>
</dbReference>
<reference evidence="1 2" key="1">
    <citation type="journal article" date="2016" name="Nat. Commun.">
        <title>Thousands of microbial genomes shed light on interconnected biogeochemical processes in an aquifer system.</title>
        <authorList>
            <person name="Anantharaman K."/>
            <person name="Brown C.T."/>
            <person name="Hug L.A."/>
            <person name="Sharon I."/>
            <person name="Castelle C.J."/>
            <person name="Probst A.J."/>
            <person name="Thomas B.C."/>
            <person name="Singh A."/>
            <person name="Wilkins M.J."/>
            <person name="Karaoz U."/>
            <person name="Brodie E.L."/>
            <person name="Williams K.H."/>
            <person name="Hubbard S.S."/>
            <person name="Banfield J.F."/>
        </authorList>
    </citation>
    <scope>NUCLEOTIDE SEQUENCE [LARGE SCALE GENOMIC DNA]</scope>
</reference>
<evidence type="ECO:0000313" key="2">
    <source>
        <dbReference type="Proteomes" id="UP000176287"/>
    </source>
</evidence>
<dbReference type="STRING" id="1798649.A3B13_01595"/>
<dbReference type="Proteomes" id="UP000176287">
    <property type="component" value="Unassembled WGS sequence"/>
</dbReference>
<dbReference type="AlphaFoldDB" id="A0A1G2CFK9"/>
<accession>A0A1G2CFK9</accession>
<protein>
    <submittedName>
        <fullName evidence="1">Uncharacterized protein</fullName>
    </submittedName>
</protein>
<name>A0A1G2CFK9_9BACT</name>
<gene>
    <name evidence="1" type="ORF">A3B13_01595</name>
</gene>
<evidence type="ECO:0000313" key="1">
    <source>
        <dbReference type="EMBL" id="OGZ00183.1"/>
    </source>
</evidence>
<proteinExistence type="predicted"/>
<comment type="caution">
    <text evidence="1">The sequence shown here is derived from an EMBL/GenBank/DDBJ whole genome shotgun (WGS) entry which is preliminary data.</text>
</comment>
<organism evidence="1 2">
    <name type="scientific">Candidatus Liptonbacteria bacterium RIFCSPLOWO2_01_FULL_45_15</name>
    <dbReference type="NCBI Taxonomy" id="1798649"/>
    <lineage>
        <taxon>Bacteria</taxon>
        <taxon>Candidatus Liptoniibacteriota</taxon>
    </lineage>
</organism>
<sequence>MSLAVLVPRRRRGERNCNLAKLEQFLTCLAAGGAKGTVISQSSNDYVRVILTKIKTAGFNRQPLVSRLDFARHKTKWVGTTLTQELK</sequence>